<reference evidence="1 2" key="1">
    <citation type="submission" date="2016-08" db="EMBL/GenBank/DDBJ databases">
        <title>New Insights into Marine Group III Euryarchaeota, from dark to light.</title>
        <authorList>
            <person name="Haro-Moreno J.M."/>
            <person name="Rodriguez-Valera F."/>
            <person name="Lopez-Garcia P."/>
            <person name="Moreira D."/>
            <person name="Martin-Cuadrado A.B."/>
        </authorList>
    </citation>
    <scope>NUCLEOTIDE SEQUENCE [LARGE SCALE GENOMIC DNA]</scope>
    <source>
        <strain evidence="1">CG-Epi1</strain>
    </source>
</reference>
<protein>
    <submittedName>
        <fullName evidence="1">Uncharacterized protein</fullName>
    </submittedName>
</protein>
<name>A0A1J5TJP2_9ARCH</name>
<comment type="caution">
    <text evidence="1">The sequence shown here is derived from an EMBL/GenBank/DDBJ whole genome shotgun (WGS) entry which is preliminary data.</text>
</comment>
<gene>
    <name evidence="1" type="ORF">BD935_00160</name>
</gene>
<accession>A0A1J5TJP2</accession>
<evidence type="ECO:0000313" key="1">
    <source>
        <dbReference type="EMBL" id="OIR21183.1"/>
    </source>
</evidence>
<organism evidence="1 2">
    <name type="scientific">Marine Group III euryarchaeote CG-Epi1</name>
    <dbReference type="NCBI Taxonomy" id="1888995"/>
    <lineage>
        <taxon>Archaea</taxon>
        <taxon>Methanobacteriati</taxon>
        <taxon>Thermoplasmatota</taxon>
        <taxon>Thermoplasmata</taxon>
        <taxon>Candidatus Thermoprofundales</taxon>
    </lineage>
</organism>
<dbReference type="EMBL" id="MIZA01000001">
    <property type="protein sequence ID" value="OIR21183.1"/>
    <property type="molecule type" value="Genomic_DNA"/>
</dbReference>
<sequence length="64" mass="7284">MVKKAVFSTIPNKDNNIKKYHSFPFGKLLIFLLYNEYIMNPAKRILIAVHSKGSTSSTIIDVVK</sequence>
<dbReference type="AlphaFoldDB" id="A0A1J5TJP2"/>
<proteinExistence type="predicted"/>
<dbReference type="Proteomes" id="UP000183080">
    <property type="component" value="Unassembled WGS sequence"/>
</dbReference>
<evidence type="ECO:0000313" key="2">
    <source>
        <dbReference type="Proteomes" id="UP000183080"/>
    </source>
</evidence>